<dbReference type="AlphaFoldDB" id="A0A833WL73"/>
<organism evidence="1 2">
    <name type="scientific">Juglans regia</name>
    <name type="common">English walnut</name>
    <dbReference type="NCBI Taxonomy" id="51240"/>
    <lineage>
        <taxon>Eukaryota</taxon>
        <taxon>Viridiplantae</taxon>
        <taxon>Streptophyta</taxon>
        <taxon>Embryophyta</taxon>
        <taxon>Tracheophyta</taxon>
        <taxon>Spermatophyta</taxon>
        <taxon>Magnoliopsida</taxon>
        <taxon>eudicotyledons</taxon>
        <taxon>Gunneridae</taxon>
        <taxon>Pentapetalae</taxon>
        <taxon>rosids</taxon>
        <taxon>fabids</taxon>
        <taxon>Fagales</taxon>
        <taxon>Juglandaceae</taxon>
        <taxon>Juglans</taxon>
    </lineage>
</organism>
<proteinExistence type="predicted"/>
<sequence length="116" mass="12459">QSTATEFPDLFHEFLATGPSPSNLFHEFLAIGSSPSNLFHYAPPLHCSVIVVMAESSGFGVAQESIYNIESDELEAESVEVQGDVNVEDGVNVEVEDGVNVIPSSSSAQLEPWYGI</sequence>
<comment type="caution">
    <text evidence="1">The sequence shown here is derived from an EMBL/GenBank/DDBJ whole genome shotgun (WGS) entry which is preliminary data.</text>
</comment>
<evidence type="ECO:0000313" key="1">
    <source>
        <dbReference type="EMBL" id="KAF5454793.1"/>
    </source>
</evidence>
<feature type="non-terminal residue" evidence="1">
    <location>
        <position position="116"/>
    </location>
</feature>
<protein>
    <submittedName>
        <fullName evidence="1">Uncharacterized protein</fullName>
    </submittedName>
</protein>
<dbReference type="Proteomes" id="UP000619265">
    <property type="component" value="Unassembled WGS sequence"/>
</dbReference>
<reference evidence="1" key="1">
    <citation type="submission" date="2015-10" db="EMBL/GenBank/DDBJ databases">
        <authorList>
            <person name="Martinez-Garcia P.J."/>
            <person name="Crepeau M.W."/>
            <person name="Puiu D."/>
            <person name="Gonzalez-Ibeas D."/>
            <person name="Whalen J."/>
            <person name="Stevens K."/>
            <person name="Paul R."/>
            <person name="Butterfield T."/>
            <person name="Britton M."/>
            <person name="Reagan R."/>
            <person name="Chakraborty S."/>
            <person name="Walawage S.L."/>
            <person name="Vasquez-Gross H.A."/>
            <person name="Cardeno C."/>
            <person name="Famula R."/>
            <person name="Pratt K."/>
            <person name="Kuruganti S."/>
            <person name="Aradhya M.K."/>
            <person name="Leslie C.A."/>
            <person name="Dandekar A.M."/>
            <person name="Salzberg S.L."/>
            <person name="Wegrzyn J.L."/>
            <person name="Langley C.H."/>
            <person name="Neale D.B."/>
        </authorList>
    </citation>
    <scope>NUCLEOTIDE SEQUENCE</scope>
    <source>
        <tissue evidence="1">Leaves</tissue>
    </source>
</reference>
<name>A0A833WL73_JUGRE</name>
<dbReference type="Gramene" id="Jr11_10230_p4">
    <property type="protein sequence ID" value="cds.Jr11_10230_p4"/>
    <property type="gene ID" value="Jr11_10230"/>
</dbReference>
<dbReference type="EMBL" id="LIHL02000011">
    <property type="protein sequence ID" value="KAF5454793.1"/>
    <property type="molecule type" value="Genomic_DNA"/>
</dbReference>
<gene>
    <name evidence="1" type="ORF">F2P56_024430</name>
</gene>
<reference evidence="1" key="2">
    <citation type="submission" date="2020-03" db="EMBL/GenBank/DDBJ databases">
        <title>Walnut 2.0.</title>
        <authorList>
            <person name="Marrano A."/>
            <person name="Britton M."/>
            <person name="Zimin A.V."/>
            <person name="Zaini P.A."/>
            <person name="Workman R."/>
            <person name="Puiu D."/>
            <person name="Bianco L."/>
            <person name="Allen B.J."/>
            <person name="Troggio M."/>
            <person name="Leslie C.A."/>
            <person name="Timp W."/>
            <person name="Dendekar A."/>
            <person name="Salzberg S.L."/>
            <person name="Neale D.B."/>
        </authorList>
    </citation>
    <scope>NUCLEOTIDE SEQUENCE</scope>
    <source>
        <tissue evidence="1">Leaves</tissue>
    </source>
</reference>
<accession>A0A833WL73</accession>
<evidence type="ECO:0000313" key="2">
    <source>
        <dbReference type="Proteomes" id="UP000619265"/>
    </source>
</evidence>